<feature type="active site" description="Proton donor/acceptor" evidence="2">
    <location>
        <position position="114"/>
    </location>
</feature>
<dbReference type="NCBIfam" id="TIGR03162">
    <property type="entry name" value="ribazole_cobC"/>
    <property type="match status" value="1"/>
</dbReference>
<dbReference type="InterPro" id="IPR013078">
    <property type="entry name" value="His_Pase_superF_clade-1"/>
</dbReference>
<evidence type="ECO:0000256" key="3">
    <source>
        <dbReference type="PIRSR" id="PIRSR613078-2"/>
    </source>
</evidence>
<protein>
    <recommendedName>
        <fullName evidence="1">Alpha-ribazole phosphatase</fullName>
        <ecNumber evidence="1">3.1.3.73</ecNumber>
    </recommendedName>
</protein>
<reference evidence="4" key="1">
    <citation type="submission" date="2019-03" db="EMBL/GenBank/DDBJ databases">
        <title>Lake Tanganyika Metagenome-Assembled Genomes (MAGs).</title>
        <authorList>
            <person name="Tran P."/>
        </authorList>
    </citation>
    <scope>NUCLEOTIDE SEQUENCE</scope>
    <source>
        <strain evidence="4">K_DeepCast_65m_m2_066</strain>
    </source>
</reference>
<name>A0A937W1F4_UNCTE</name>
<comment type="caution">
    <text evidence="4">The sequence shown here is derived from an EMBL/GenBank/DDBJ whole genome shotgun (WGS) entry which is preliminary data.</text>
</comment>
<dbReference type="Pfam" id="PF00300">
    <property type="entry name" value="His_Phos_1"/>
    <property type="match status" value="1"/>
</dbReference>
<evidence type="ECO:0000313" key="4">
    <source>
        <dbReference type="EMBL" id="MBM3225139.1"/>
    </source>
</evidence>
<dbReference type="InterPro" id="IPR029033">
    <property type="entry name" value="His_PPase_superfam"/>
</dbReference>
<dbReference type="PANTHER" id="PTHR48100:SF62">
    <property type="entry name" value="GLUCOSYL-3-PHOSPHOGLYCERATE PHOSPHATASE"/>
    <property type="match status" value="1"/>
</dbReference>
<dbReference type="GO" id="GO:0005737">
    <property type="term" value="C:cytoplasm"/>
    <property type="evidence" value="ECO:0007669"/>
    <property type="project" value="TreeGrafter"/>
</dbReference>
<evidence type="ECO:0000256" key="2">
    <source>
        <dbReference type="PIRSR" id="PIRSR613078-1"/>
    </source>
</evidence>
<dbReference type="InterPro" id="IPR050275">
    <property type="entry name" value="PGM_Phosphatase"/>
</dbReference>
<accession>A0A937W1F4</accession>
<dbReference type="GO" id="GO:0009236">
    <property type="term" value="P:cobalamin biosynthetic process"/>
    <property type="evidence" value="ECO:0007669"/>
    <property type="project" value="UniProtKB-UniRule"/>
</dbReference>
<feature type="binding site" evidence="3">
    <location>
        <position position="90"/>
    </location>
    <ligand>
        <name>substrate</name>
    </ligand>
</feature>
<dbReference type="EMBL" id="VGLS01000493">
    <property type="protein sequence ID" value="MBM3225139.1"/>
    <property type="molecule type" value="Genomic_DNA"/>
</dbReference>
<proteinExistence type="predicted"/>
<dbReference type="InterPro" id="IPR017578">
    <property type="entry name" value="Ribazole_CobC"/>
</dbReference>
<evidence type="ECO:0000256" key="1">
    <source>
        <dbReference type="NCBIfam" id="TIGR03162"/>
    </source>
</evidence>
<dbReference type="SUPFAM" id="SSF53254">
    <property type="entry name" value="Phosphoglycerate mutase-like"/>
    <property type="match status" value="1"/>
</dbReference>
<dbReference type="CDD" id="cd07067">
    <property type="entry name" value="HP_PGM_like"/>
    <property type="match status" value="1"/>
</dbReference>
<dbReference type="SMART" id="SM00855">
    <property type="entry name" value="PGAM"/>
    <property type="match status" value="1"/>
</dbReference>
<dbReference type="PANTHER" id="PTHR48100">
    <property type="entry name" value="BROAD-SPECIFICITY PHOSPHATASE YOR283W-RELATED"/>
    <property type="match status" value="1"/>
</dbReference>
<dbReference type="AlphaFoldDB" id="A0A937W1F4"/>
<dbReference type="EC" id="3.1.3.73" evidence="1"/>
<organism evidence="4 5">
    <name type="scientific">Tectimicrobiota bacterium</name>
    <dbReference type="NCBI Taxonomy" id="2528274"/>
    <lineage>
        <taxon>Bacteria</taxon>
        <taxon>Pseudomonadati</taxon>
        <taxon>Nitrospinota/Tectimicrobiota group</taxon>
        <taxon>Candidatus Tectimicrobiota</taxon>
    </lineage>
</organism>
<dbReference type="Proteomes" id="UP000712673">
    <property type="component" value="Unassembled WGS sequence"/>
</dbReference>
<feature type="active site" description="Tele-phosphohistidine intermediate" evidence="2">
    <location>
        <position position="41"/>
    </location>
</feature>
<dbReference type="GO" id="GO:0043755">
    <property type="term" value="F:alpha-ribazole phosphatase activity"/>
    <property type="evidence" value="ECO:0007669"/>
    <property type="project" value="UniProtKB-UniRule"/>
</dbReference>
<sequence length="240" mass="26016">MCLFRFARIYPHRHASPRGESPPADGSGGAPSVVRLLLIRHGATDWTAQGRFQGQTDVPLNAAGRRQVAALAQRLRAEPLQALYASDLQRAWETAQAIAAPQGMGVQAEPRLREIGFGAWEGYTYAELQQRHPAALAAWEHDPLHSAPPGGETLLQITARVQAAYTAILTAHAEHTVGLVAHGGPLQLLLCLALGVSPRAYWQFALAPASLSELCVYTHGAILTHLNDTHHMHDLGCRKF</sequence>
<gene>
    <name evidence="4" type="primary">cobC</name>
    <name evidence="4" type="ORF">FJZ47_15240</name>
</gene>
<dbReference type="Gene3D" id="3.40.50.1240">
    <property type="entry name" value="Phosphoglycerate mutase-like"/>
    <property type="match status" value="1"/>
</dbReference>
<evidence type="ECO:0000313" key="5">
    <source>
        <dbReference type="Proteomes" id="UP000712673"/>
    </source>
</evidence>